<dbReference type="AlphaFoldDB" id="A0A319CNU5"/>
<keyword evidence="5" id="KW-1185">Reference proteome</keyword>
<dbReference type="GO" id="GO:0016740">
    <property type="term" value="F:transferase activity"/>
    <property type="evidence" value="ECO:0007669"/>
    <property type="project" value="UniProtKB-KW"/>
</dbReference>
<dbReference type="InterPro" id="IPR040079">
    <property type="entry name" value="Glutathione_S-Trfase"/>
</dbReference>
<dbReference type="InterPro" id="IPR036249">
    <property type="entry name" value="Thioredoxin-like_sf"/>
</dbReference>
<dbReference type="Pfam" id="PF13409">
    <property type="entry name" value="GST_N_2"/>
    <property type="match status" value="1"/>
</dbReference>
<dbReference type="STRING" id="1448315.A0A319CNU5"/>
<dbReference type="VEuPathDB" id="FungiDB:BO82DRAFT_166190"/>
<accession>A0A319CNU5</accession>
<evidence type="ECO:0000256" key="1">
    <source>
        <dbReference type="ARBA" id="ARBA00007409"/>
    </source>
</evidence>
<dbReference type="OrthoDB" id="422574at2759"/>
<dbReference type="EMBL" id="KZ821679">
    <property type="protein sequence ID" value="PYH85731.1"/>
    <property type="molecule type" value="Genomic_DNA"/>
</dbReference>
<gene>
    <name evidence="4" type="ORF">BO82DRAFT_166190</name>
</gene>
<dbReference type="InterPro" id="IPR004046">
    <property type="entry name" value="GST_C"/>
</dbReference>
<feature type="domain" description="GST N-terminal" evidence="2">
    <location>
        <begin position="14"/>
        <end position="96"/>
    </location>
</feature>
<proteinExistence type="inferred from homology"/>
<evidence type="ECO:0000313" key="5">
    <source>
        <dbReference type="Proteomes" id="UP000248340"/>
    </source>
</evidence>
<dbReference type="Gene3D" id="1.20.1050.130">
    <property type="match status" value="1"/>
</dbReference>
<dbReference type="SUPFAM" id="SSF52833">
    <property type="entry name" value="Thioredoxin-like"/>
    <property type="match status" value="1"/>
</dbReference>
<dbReference type="CDD" id="cd03048">
    <property type="entry name" value="GST_N_Ure2p_like"/>
    <property type="match status" value="1"/>
</dbReference>
<name>A0A319CNU5_9EURO</name>
<dbReference type="Proteomes" id="UP000248340">
    <property type="component" value="Unassembled WGS sequence"/>
</dbReference>
<dbReference type="PROSITE" id="PS50405">
    <property type="entry name" value="GST_CTER"/>
    <property type="match status" value="1"/>
</dbReference>
<reference evidence="4 5" key="1">
    <citation type="submission" date="2016-12" db="EMBL/GenBank/DDBJ databases">
        <title>The genomes of Aspergillus section Nigri reveals drivers in fungal speciation.</title>
        <authorList>
            <consortium name="DOE Joint Genome Institute"/>
            <person name="Vesth T.C."/>
            <person name="Nybo J."/>
            <person name="Theobald S."/>
            <person name="Brandl J."/>
            <person name="Frisvad J.C."/>
            <person name="Nielsen K.F."/>
            <person name="Lyhne E.K."/>
            <person name="Kogle M.E."/>
            <person name="Kuo A."/>
            <person name="Riley R."/>
            <person name="Clum A."/>
            <person name="Nolan M."/>
            <person name="Lipzen A."/>
            <person name="Salamov A."/>
            <person name="Henrissat B."/>
            <person name="Wiebenga A."/>
            <person name="De Vries R.P."/>
            <person name="Grigoriev I.V."/>
            <person name="Mortensen U.H."/>
            <person name="Andersen M.R."/>
            <person name="Baker S.E."/>
        </authorList>
    </citation>
    <scope>NUCLEOTIDE SEQUENCE [LARGE SCALE GENOMIC DNA]</scope>
    <source>
        <strain evidence="4 5">CBS 121591</strain>
    </source>
</reference>
<comment type="similarity">
    <text evidence="1">Belongs to the GST superfamily.</text>
</comment>
<sequence>MAPSTAAASASASLAPIKVWGKGGPNPPRVAILLAELGLPHEIIALPLTQVKDPAYVAINPNGRLPTIQDPNNDDLIVWESGAIVEYLIARYDPGHRLSFAPGTPEAAHATQWLFFQASGQGPYYGQAAWFKKFHPERLPSALQRYVQEINRVTAVVEGQLQREKEKQPAAGGDGPWLVGGRCSFADLAWVSWQVIVAMVIKPEDGYTVEDYPLVKEWLGRLMARPGVKKGMEGLYPDA</sequence>
<dbReference type="PANTHER" id="PTHR44051:SF23">
    <property type="entry name" value="GLUTATHIONE S-TRANSFERASE-LIKE PROTEIN TPCF"/>
    <property type="match status" value="1"/>
</dbReference>
<organism evidence="4 5">
    <name type="scientific">Aspergillus uvarum CBS 121591</name>
    <dbReference type="NCBI Taxonomy" id="1448315"/>
    <lineage>
        <taxon>Eukaryota</taxon>
        <taxon>Fungi</taxon>
        <taxon>Dikarya</taxon>
        <taxon>Ascomycota</taxon>
        <taxon>Pezizomycotina</taxon>
        <taxon>Eurotiomycetes</taxon>
        <taxon>Eurotiomycetidae</taxon>
        <taxon>Eurotiales</taxon>
        <taxon>Aspergillaceae</taxon>
        <taxon>Aspergillus</taxon>
        <taxon>Aspergillus subgen. Circumdati</taxon>
    </lineage>
</organism>
<dbReference type="RefSeq" id="XP_025495931.1">
    <property type="nucleotide sequence ID" value="XM_025630303.1"/>
</dbReference>
<dbReference type="PROSITE" id="PS50404">
    <property type="entry name" value="GST_NTER"/>
    <property type="match status" value="1"/>
</dbReference>
<dbReference type="CDD" id="cd10293">
    <property type="entry name" value="GST_C_Ure2p"/>
    <property type="match status" value="1"/>
</dbReference>
<dbReference type="SUPFAM" id="SSF47616">
    <property type="entry name" value="GST C-terminal domain-like"/>
    <property type="match status" value="1"/>
</dbReference>
<evidence type="ECO:0000313" key="4">
    <source>
        <dbReference type="EMBL" id="PYH85731.1"/>
    </source>
</evidence>
<dbReference type="GeneID" id="37133044"/>
<keyword evidence="4" id="KW-0808">Transferase</keyword>
<dbReference type="SFLD" id="SFLDS00019">
    <property type="entry name" value="Glutathione_Transferase_(cytos"/>
    <property type="match status" value="1"/>
</dbReference>
<protein>
    <submittedName>
        <fullName evidence="4">Putative glutathione S-transferase</fullName>
    </submittedName>
</protein>
<evidence type="ECO:0000259" key="3">
    <source>
        <dbReference type="PROSITE" id="PS50405"/>
    </source>
</evidence>
<dbReference type="SFLD" id="SFLDG00358">
    <property type="entry name" value="Main_(cytGST)"/>
    <property type="match status" value="1"/>
</dbReference>
<evidence type="ECO:0000259" key="2">
    <source>
        <dbReference type="PROSITE" id="PS50404"/>
    </source>
</evidence>
<dbReference type="InterPro" id="IPR036282">
    <property type="entry name" value="Glutathione-S-Trfase_C_sf"/>
</dbReference>
<dbReference type="Pfam" id="PF00043">
    <property type="entry name" value="GST_C"/>
    <property type="match status" value="1"/>
</dbReference>
<dbReference type="InterPro" id="IPR004045">
    <property type="entry name" value="Glutathione_S-Trfase_N"/>
</dbReference>
<feature type="domain" description="GST C-terminal" evidence="3">
    <location>
        <begin position="103"/>
        <end position="239"/>
    </location>
</feature>
<dbReference type="PANTHER" id="PTHR44051">
    <property type="entry name" value="GLUTATHIONE S-TRANSFERASE-RELATED"/>
    <property type="match status" value="1"/>
</dbReference>
<dbReference type="InterPro" id="IPR010987">
    <property type="entry name" value="Glutathione-S-Trfase_C-like"/>
</dbReference>